<feature type="domain" description="C2" evidence="2">
    <location>
        <begin position="1"/>
        <end position="117"/>
    </location>
</feature>
<dbReference type="GO" id="GO:0006952">
    <property type="term" value="P:defense response"/>
    <property type="evidence" value="ECO:0007669"/>
    <property type="project" value="InterPro"/>
</dbReference>
<dbReference type="InterPro" id="IPR035892">
    <property type="entry name" value="C2_domain_sf"/>
</dbReference>
<dbReference type="EMBL" id="PKMF04000470">
    <property type="protein sequence ID" value="KAK7829896.1"/>
    <property type="molecule type" value="Genomic_DNA"/>
</dbReference>
<organism evidence="3 4">
    <name type="scientific">Quercus suber</name>
    <name type="common">Cork oak</name>
    <dbReference type="NCBI Taxonomy" id="58331"/>
    <lineage>
        <taxon>Eukaryota</taxon>
        <taxon>Viridiplantae</taxon>
        <taxon>Streptophyta</taxon>
        <taxon>Embryophyta</taxon>
        <taxon>Tracheophyta</taxon>
        <taxon>Spermatophyta</taxon>
        <taxon>Magnoliopsida</taxon>
        <taxon>eudicotyledons</taxon>
        <taxon>Gunneridae</taxon>
        <taxon>Pentapetalae</taxon>
        <taxon>rosids</taxon>
        <taxon>fabids</taxon>
        <taxon>Fagales</taxon>
        <taxon>Fagaceae</taxon>
        <taxon>Quercus</taxon>
    </lineage>
</organism>
<proteinExistence type="predicted"/>
<dbReference type="PROSITE" id="PS50004">
    <property type="entry name" value="C2"/>
    <property type="match status" value="1"/>
</dbReference>
<dbReference type="Gene3D" id="2.60.40.150">
    <property type="entry name" value="C2 domain"/>
    <property type="match status" value="1"/>
</dbReference>
<dbReference type="Proteomes" id="UP000237347">
    <property type="component" value="Unassembled WGS sequence"/>
</dbReference>
<dbReference type="Pfam" id="PF00168">
    <property type="entry name" value="C2"/>
    <property type="match status" value="1"/>
</dbReference>
<dbReference type="PANTHER" id="PTHR32246:SF173">
    <property type="entry name" value="C2 DOMAIN-CONTAINING PROTEIN"/>
    <property type="match status" value="1"/>
</dbReference>
<reference evidence="3 4" key="1">
    <citation type="journal article" date="2018" name="Sci. Data">
        <title>The draft genome sequence of cork oak.</title>
        <authorList>
            <person name="Ramos A.M."/>
            <person name="Usie A."/>
            <person name="Barbosa P."/>
            <person name="Barros P.M."/>
            <person name="Capote T."/>
            <person name="Chaves I."/>
            <person name="Simoes F."/>
            <person name="Abreu I."/>
            <person name="Carrasquinho I."/>
            <person name="Faro C."/>
            <person name="Guimaraes J.B."/>
            <person name="Mendonca D."/>
            <person name="Nobrega F."/>
            <person name="Rodrigues L."/>
            <person name="Saibo N.J.M."/>
            <person name="Varela M.C."/>
            <person name="Egas C."/>
            <person name="Matos J."/>
            <person name="Miguel C.M."/>
            <person name="Oliveira M.M."/>
            <person name="Ricardo C.P."/>
            <person name="Goncalves S."/>
        </authorList>
    </citation>
    <scope>NUCLEOTIDE SEQUENCE [LARGE SCALE GENOMIC DNA]</scope>
    <source>
        <strain evidence="4">cv. HL8</strain>
    </source>
</reference>
<evidence type="ECO:0000313" key="3">
    <source>
        <dbReference type="EMBL" id="KAK7829896.1"/>
    </source>
</evidence>
<sequence>MGYRALELVISSAKDLTNVNSTTTMKPYVEVSICDSQNKDLTPVQKSLHSERGSNPTWNFQVKLYIDVAKAKENSLALVVKLMSYRISHLKPNKEIGEVRVPIVELLDGFGEAEANAVAEKHVTKDALGSDGKTQGTLNFSYKVGRTEEYPPAGYASLEPSGTVGSFFKALGEEITAALISVGVSFGVSQAVDSALNRADDEGENASEAGFGQLVKEL</sequence>
<keyword evidence="4" id="KW-1185">Reference proteome</keyword>
<dbReference type="CDD" id="cd04051">
    <property type="entry name" value="C2_SRC2_like"/>
    <property type="match status" value="1"/>
</dbReference>
<protein>
    <submittedName>
        <fullName evidence="3">Protein src2</fullName>
    </submittedName>
</protein>
<accession>A0AAW0JUY0</accession>
<dbReference type="SMART" id="SM00239">
    <property type="entry name" value="C2"/>
    <property type="match status" value="1"/>
</dbReference>
<evidence type="ECO:0000256" key="1">
    <source>
        <dbReference type="SAM" id="MobiDB-lite"/>
    </source>
</evidence>
<evidence type="ECO:0000259" key="2">
    <source>
        <dbReference type="PROSITE" id="PS50004"/>
    </source>
</evidence>
<comment type="caution">
    <text evidence="3">The sequence shown here is derived from an EMBL/GenBank/DDBJ whole genome shotgun (WGS) entry which is preliminary data.</text>
</comment>
<evidence type="ECO:0000313" key="4">
    <source>
        <dbReference type="Proteomes" id="UP000237347"/>
    </source>
</evidence>
<dbReference type="InterPro" id="IPR000008">
    <property type="entry name" value="C2_dom"/>
</dbReference>
<name>A0AAW0JUY0_QUESU</name>
<dbReference type="SUPFAM" id="SSF49562">
    <property type="entry name" value="C2 domain (Calcium/lipid-binding domain, CaLB)"/>
    <property type="match status" value="1"/>
</dbReference>
<dbReference type="PANTHER" id="PTHR32246">
    <property type="entry name" value="INGRESSION PROTEIN FIC1"/>
    <property type="match status" value="1"/>
</dbReference>
<feature type="region of interest" description="Disordered" evidence="1">
    <location>
        <begin position="199"/>
        <end position="218"/>
    </location>
</feature>
<dbReference type="InterPro" id="IPR044750">
    <property type="entry name" value="C2_SRC2/BAP"/>
</dbReference>
<gene>
    <name evidence="3" type="primary">SRC2_25</name>
    <name evidence="3" type="ORF">CFP56_028582</name>
</gene>
<dbReference type="AlphaFoldDB" id="A0AAW0JUY0"/>